<dbReference type="RefSeq" id="WP_182941847.1">
    <property type="nucleotide sequence ID" value="NZ_JABEQH010000005.1"/>
</dbReference>
<feature type="active site" description="Proton acceptor" evidence="15">
    <location>
        <position position="130"/>
    </location>
</feature>
<proteinExistence type="inferred from homology"/>
<evidence type="ECO:0000256" key="10">
    <source>
        <dbReference type="ARBA" id="ARBA00022982"/>
    </source>
</evidence>
<evidence type="ECO:0000256" key="17">
    <source>
        <dbReference type="PIRSR" id="PIRSR000192-4"/>
    </source>
</evidence>
<comment type="caution">
    <text evidence="21">The sequence shown here is derived from an EMBL/GenBank/DDBJ whole genome shotgun (WGS) entry which is preliminary data.</text>
</comment>
<feature type="domain" description="Methylamine/Aralkylamine dehydrogenase light chain C-terminal" evidence="20">
    <location>
        <begin position="71"/>
        <end position="180"/>
    </location>
</feature>
<comment type="subcellular location">
    <subcellularLocation>
        <location evidence="2 14">Periplasm</location>
    </subcellularLocation>
</comment>
<dbReference type="Gene3D" id="2.60.30.10">
    <property type="entry name" value="Methylamine/Aralkylamine dehydrogenase light chain"/>
    <property type="match status" value="1"/>
</dbReference>
<name>A0A7W4J5S3_9PROT</name>
<comment type="function">
    <text evidence="1 14">Methylamine dehydrogenase carries out the oxidation of methylamine. Electrons are passed from methylamine dehydrogenase to amicyanin.</text>
</comment>
<keyword evidence="12" id="KW-1015">Disulfide bond</keyword>
<evidence type="ECO:0000256" key="18">
    <source>
        <dbReference type="PIRSR" id="PIRSR000192-5"/>
    </source>
</evidence>
<sequence length="183" mass="19888">MAQKFDGRLFEGWSEKLTRRLASGTSRRGVLSRVGLALAAAPAFPLLPIDRSRAHAATTPRLTEFQKNAQVTDDTRCNYWRYCAIDGSLCSCCGGGVHSCPPGTQPSLTSWVGTCYNPADKRSYLIAYRDCCGTSSCRQCHCDNTDGALPTYRPQANNEIIWCFGTSSMAYHCSTAALVGVAE</sequence>
<evidence type="ECO:0000256" key="16">
    <source>
        <dbReference type="PIRSR" id="PIRSR000192-2"/>
    </source>
</evidence>
<reference evidence="21 22" key="1">
    <citation type="submission" date="2020-04" db="EMBL/GenBank/DDBJ databases">
        <title>Description of novel Gluconacetobacter.</title>
        <authorList>
            <person name="Sombolestani A."/>
        </authorList>
    </citation>
    <scope>NUCLEOTIDE SEQUENCE [LARGE SCALE GENOMIC DNA]</scope>
    <source>
        <strain evidence="21 22">LMG 21312</strain>
    </source>
</reference>
<dbReference type="NCBIfam" id="TIGR02659">
    <property type="entry name" value="TTQ_MADH_Lt"/>
    <property type="match status" value="1"/>
</dbReference>
<keyword evidence="10 14" id="KW-0249">Electron transport</keyword>
<evidence type="ECO:0000256" key="5">
    <source>
        <dbReference type="ARBA" id="ARBA00011683"/>
    </source>
</evidence>
<dbReference type="GO" id="GO:0030288">
    <property type="term" value="C:outer membrane-bounded periplasmic space"/>
    <property type="evidence" value="ECO:0007669"/>
    <property type="project" value="InterPro"/>
</dbReference>
<comment type="subunit">
    <text evidence="5 14">Heterotetramer of two light and two heavy chains.</text>
</comment>
<dbReference type="InterPro" id="IPR004229">
    <property type="entry name" value="MeN_DH_Ltc"/>
</dbReference>
<dbReference type="InterPro" id="IPR006311">
    <property type="entry name" value="TAT_signal"/>
</dbReference>
<evidence type="ECO:0000313" key="21">
    <source>
        <dbReference type="EMBL" id="MBB2175240.1"/>
    </source>
</evidence>
<feature type="disulfide bond" evidence="17">
    <location>
        <begin position="132"/>
        <end position="163"/>
    </location>
</feature>
<dbReference type="Pfam" id="PF02975">
    <property type="entry name" value="Me-amine-dh_L"/>
    <property type="match status" value="1"/>
</dbReference>
<feature type="binding site" evidence="16">
    <location>
        <position position="86"/>
    </location>
    <ligand>
        <name>substrate</name>
    </ligand>
</feature>
<evidence type="ECO:0000256" key="13">
    <source>
        <dbReference type="ARBA" id="ARBA00049536"/>
    </source>
</evidence>
<dbReference type="Proteomes" id="UP000561066">
    <property type="component" value="Unassembled WGS sequence"/>
</dbReference>
<comment type="pathway">
    <text evidence="3 14">One-carbon metabolism; methylamine degradation; formaldehyde from methylamine: step 1/1.</text>
</comment>
<feature type="active site" description="Tryptophylquinone 6'-substrate hemiaminal intermediate" evidence="15">
    <location>
        <position position="111"/>
    </location>
</feature>
<evidence type="ECO:0000256" key="4">
    <source>
        <dbReference type="ARBA" id="ARBA00010711"/>
    </source>
</evidence>
<feature type="cross-link" description="Tryptophan tryptophylquinone (Trp-Trp)" evidence="18">
    <location>
        <begin position="111"/>
        <end position="162"/>
    </location>
</feature>
<organism evidence="21 22">
    <name type="scientific">Gluconacetobacter johannae</name>
    <dbReference type="NCBI Taxonomy" id="112140"/>
    <lineage>
        <taxon>Bacteria</taxon>
        <taxon>Pseudomonadati</taxon>
        <taxon>Pseudomonadota</taxon>
        <taxon>Alphaproteobacteria</taxon>
        <taxon>Acetobacterales</taxon>
        <taxon>Acetobacteraceae</taxon>
        <taxon>Gluconacetobacter</taxon>
    </lineage>
</organism>
<protein>
    <recommendedName>
        <fullName evidence="14">Methylamine dehydrogenase (amicyanin)</fullName>
        <ecNumber evidence="14">1.4.9.1</ecNumber>
    </recommendedName>
</protein>
<evidence type="ECO:0000256" key="8">
    <source>
        <dbReference type="ARBA" id="ARBA00022729"/>
    </source>
</evidence>
<dbReference type="EMBL" id="JABEQH010000005">
    <property type="protein sequence ID" value="MBB2175240.1"/>
    <property type="molecule type" value="Genomic_DNA"/>
</dbReference>
<evidence type="ECO:0000259" key="20">
    <source>
        <dbReference type="Pfam" id="PF02975"/>
    </source>
</evidence>
<feature type="modified residue" description="Tryptophylquinone" evidence="19">
    <location>
        <position position="111"/>
    </location>
</feature>
<dbReference type="GO" id="GO:0030058">
    <property type="term" value="F:aliphatic amine dehydrogenase activity"/>
    <property type="evidence" value="ECO:0007669"/>
    <property type="project" value="UniProtKB-UniRule"/>
</dbReference>
<evidence type="ECO:0000256" key="7">
    <source>
        <dbReference type="ARBA" id="ARBA00022709"/>
    </source>
</evidence>
<dbReference type="InterPro" id="IPR036560">
    <property type="entry name" value="MADH/AADH_L_sf"/>
</dbReference>
<dbReference type="UniPathway" id="UPA00895">
    <property type="reaction ID" value="UER00870"/>
</dbReference>
<evidence type="ECO:0000256" key="9">
    <source>
        <dbReference type="ARBA" id="ARBA00022764"/>
    </source>
</evidence>
<dbReference type="SUPFAM" id="SSF57561">
    <property type="entry name" value="Methylamine dehydrogenase, L chain"/>
    <property type="match status" value="1"/>
</dbReference>
<evidence type="ECO:0000256" key="2">
    <source>
        <dbReference type="ARBA" id="ARBA00004418"/>
    </source>
</evidence>
<dbReference type="GO" id="GO:0052876">
    <property type="term" value="F:methylamine dehydrogenase (amicyanin) activity"/>
    <property type="evidence" value="ECO:0007669"/>
    <property type="project" value="UniProtKB-EC"/>
</dbReference>
<dbReference type="InterPro" id="IPR013504">
    <property type="entry name" value="MADH/AADH_Ltc_C_dom"/>
</dbReference>
<evidence type="ECO:0000256" key="12">
    <source>
        <dbReference type="ARBA" id="ARBA00023157"/>
    </source>
</evidence>
<dbReference type="AlphaFoldDB" id="A0A7W4J5S3"/>
<feature type="disulfide bond" evidence="17">
    <location>
        <begin position="90"/>
        <end position="173"/>
    </location>
</feature>
<dbReference type="EC" id="1.4.9.1" evidence="14"/>
<dbReference type="PIRSF" id="PIRSF000192">
    <property type="entry name" value="Amine_dh_beta"/>
    <property type="match status" value="1"/>
</dbReference>
<keyword evidence="7" id="KW-0824">TTQ</keyword>
<dbReference type="InterPro" id="IPR016008">
    <property type="entry name" value="Amine_DH_Ltc"/>
</dbReference>
<evidence type="ECO:0000256" key="15">
    <source>
        <dbReference type="PIRSR" id="PIRSR000192-1"/>
    </source>
</evidence>
<gene>
    <name evidence="21" type="primary">mauA</name>
    <name evidence="21" type="ORF">HLH21_04775</name>
</gene>
<feature type="disulfide bond" evidence="17">
    <location>
        <begin position="77"/>
        <end position="142"/>
    </location>
</feature>
<keyword evidence="9 14" id="KW-0574">Periplasm</keyword>
<evidence type="ECO:0000256" key="14">
    <source>
        <dbReference type="PIRNR" id="PIRNR000192"/>
    </source>
</evidence>
<keyword evidence="22" id="KW-1185">Reference proteome</keyword>
<comment type="catalytic activity">
    <reaction evidence="13 14">
        <text>2 oxidized [amicyanin] + methylamine + H2O = 2 reduced [amicyanin] + formaldehyde + NH4(+) + 2 H(+)</text>
        <dbReference type="Rhea" id="RHEA:30207"/>
        <dbReference type="Rhea" id="RHEA-COMP:11100"/>
        <dbReference type="Rhea" id="RHEA-COMP:11101"/>
        <dbReference type="ChEBI" id="CHEBI:15377"/>
        <dbReference type="ChEBI" id="CHEBI:15378"/>
        <dbReference type="ChEBI" id="CHEBI:16842"/>
        <dbReference type="ChEBI" id="CHEBI:28938"/>
        <dbReference type="ChEBI" id="CHEBI:29036"/>
        <dbReference type="ChEBI" id="CHEBI:49552"/>
        <dbReference type="ChEBI" id="CHEBI:59338"/>
        <dbReference type="EC" id="1.4.9.1"/>
    </reaction>
</comment>
<feature type="disulfide bond" evidence="17">
    <location>
        <begin position="92"/>
        <end position="140"/>
    </location>
</feature>
<keyword evidence="8" id="KW-0732">Signal</keyword>
<keyword evidence="11 14" id="KW-0560">Oxidoreductase</keyword>
<dbReference type="PROSITE" id="PS51318">
    <property type="entry name" value="TAT"/>
    <property type="match status" value="1"/>
</dbReference>
<keyword evidence="6 14" id="KW-0813">Transport</keyword>
<evidence type="ECO:0000313" key="22">
    <source>
        <dbReference type="Proteomes" id="UP000561066"/>
    </source>
</evidence>
<evidence type="ECO:0000256" key="1">
    <source>
        <dbReference type="ARBA" id="ARBA00002034"/>
    </source>
</evidence>
<feature type="disulfide bond" evidence="17">
    <location>
        <begin position="83"/>
        <end position="115"/>
    </location>
</feature>
<feature type="disulfide bond" evidence="17">
    <location>
        <begin position="93"/>
        <end position="137"/>
    </location>
</feature>
<feature type="binding site" evidence="16">
    <location>
        <begin position="158"/>
        <end position="160"/>
    </location>
    <ligand>
        <name>substrate</name>
    </ligand>
</feature>
<evidence type="ECO:0000256" key="11">
    <source>
        <dbReference type="ARBA" id="ARBA00023002"/>
    </source>
</evidence>
<accession>A0A7W4J5S3</accession>
<evidence type="ECO:0000256" key="6">
    <source>
        <dbReference type="ARBA" id="ARBA00022448"/>
    </source>
</evidence>
<evidence type="ECO:0000256" key="19">
    <source>
        <dbReference type="PIRSR" id="PIRSR000192-6"/>
    </source>
</evidence>
<evidence type="ECO:0000256" key="3">
    <source>
        <dbReference type="ARBA" id="ARBA00005103"/>
    </source>
</evidence>
<dbReference type="GO" id="GO:0009308">
    <property type="term" value="P:amine metabolic process"/>
    <property type="evidence" value="ECO:0007669"/>
    <property type="project" value="UniProtKB-UniRule"/>
</dbReference>
<feature type="disulfide bond" evidence="17">
    <location>
        <begin position="100"/>
        <end position="131"/>
    </location>
</feature>
<comment type="similarity">
    <text evidence="4 14">Belongs to the aromatic amine dehydrogenase light chain family.</text>
</comment>